<accession>A0ABV2FWQ0</accession>
<protein>
    <submittedName>
        <fullName evidence="5">DNA-binding GntR family transcriptional regulator</fullName>
    </submittedName>
</protein>
<evidence type="ECO:0000259" key="4">
    <source>
        <dbReference type="PROSITE" id="PS50949"/>
    </source>
</evidence>
<keyword evidence="1" id="KW-0805">Transcription regulation</keyword>
<dbReference type="InterPro" id="IPR050679">
    <property type="entry name" value="Bact_HTH_transcr_reg"/>
</dbReference>
<dbReference type="PANTHER" id="PTHR44846">
    <property type="entry name" value="MANNOSYL-D-GLYCERATE TRANSPORT/METABOLISM SYSTEM REPRESSOR MNGR-RELATED"/>
    <property type="match status" value="1"/>
</dbReference>
<dbReference type="Pfam" id="PF00392">
    <property type="entry name" value="GntR"/>
    <property type="match status" value="1"/>
</dbReference>
<feature type="domain" description="HTH gntR-type" evidence="4">
    <location>
        <begin position="15"/>
        <end position="83"/>
    </location>
</feature>
<gene>
    <name evidence="5" type="ORF">ABID13_002073</name>
</gene>
<keyword evidence="6" id="KW-1185">Reference proteome</keyword>
<dbReference type="Proteomes" id="UP001549200">
    <property type="component" value="Unassembled WGS sequence"/>
</dbReference>
<comment type="caution">
    <text evidence="5">The sequence shown here is derived from an EMBL/GenBank/DDBJ whole genome shotgun (WGS) entry which is preliminary data.</text>
</comment>
<dbReference type="PRINTS" id="PR00035">
    <property type="entry name" value="HTHGNTR"/>
</dbReference>
<evidence type="ECO:0000313" key="5">
    <source>
        <dbReference type="EMBL" id="MET3570446.1"/>
    </source>
</evidence>
<keyword evidence="3" id="KW-0804">Transcription</keyword>
<reference evidence="5 6" key="1">
    <citation type="submission" date="2024-06" db="EMBL/GenBank/DDBJ databases">
        <title>Genomic Encyclopedia of Type Strains, Phase IV (KMG-IV): sequencing the most valuable type-strain genomes for metagenomic binning, comparative biology and taxonomic classification.</title>
        <authorList>
            <person name="Goeker M."/>
        </authorList>
    </citation>
    <scope>NUCLEOTIDE SEQUENCE [LARGE SCALE GENOMIC DNA]</scope>
    <source>
        <strain evidence="5 6">DSM 19261</strain>
    </source>
</reference>
<proteinExistence type="predicted"/>
<dbReference type="PANTHER" id="PTHR44846:SF1">
    <property type="entry name" value="MANNOSYL-D-GLYCERATE TRANSPORT_METABOLISM SYSTEM REPRESSOR MNGR-RELATED"/>
    <property type="match status" value="1"/>
</dbReference>
<name>A0ABV2FWQ0_9FIRM</name>
<dbReference type="SUPFAM" id="SSF46785">
    <property type="entry name" value="Winged helix' DNA-binding domain"/>
    <property type="match status" value="1"/>
</dbReference>
<sequence>MMDYKEMPLLKEMNIPYYVQIYDIIYQLIQENVLQEGDTLPGENILAEYWNVSRSTVRMAVRKLEEDGYIYKMQGKKTMVTGQLARNKDGLQHISNPCISSCIDTITKAEAVISVQNGGRLIGDLLGYNGKVFTAVAVDMKYYVGEAYVASSVAIIPVLRLEQEGIAIDEEEKLKDLALSGLYKRAGRSSLSMSAVEWTEEVADQPQSPIIIVMDEVLYEDEAPLAYHKYRMDSNWYRFTLDRRL</sequence>
<dbReference type="InterPro" id="IPR036388">
    <property type="entry name" value="WH-like_DNA-bd_sf"/>
</dbReference>
<evidence type="ECO:0000256" key="1">
    <source>
        <dbReference type="ARBA" id="ARBA00023015"/>
    </source>
</evidence>
<keyword evidence="2 5" id="KW-0238">DNA-binding</keyword>
<dbReference type="GO" id="GO:0003677">
    <property type="term" value="F:DNA binding"/>
    <property type="evidence" value="ECO:0007669"/>
    <property type="project" value="UniProtKB-KW"/>
</dbReference>
<evidence type="ECO:0000256" key="3">
    <source>
        <dbReference type="ARBA" id="ARBA00023163"/>
    </source>
</evidence>
<dbReference type="EMBL" id="JBEPLZ010000006">
    <property type="protein sequence ID" value="MET3570446.1"/>
    <property type="molecule type" value="Genomic_DNA"/>
</dbReference>
<dbReference type="SMART" id="SM00345">
    <property type="entry name" value="HTH_GNTR"/>
    <property type="match status" value="1"/>
</dbReference>
<dbReference type="InterPro" id="IPR036390">
    <property type="entry name" value="WH_DNA-bd_sf"/>
</dbReference>
<dbReference type="PROSITE" id="PS50949">
    <property type="entry name" value="HTH_GNTR"/>
    <property type="match status" value="1"/>
</dbReference>
<dbReference type="Gene3D" id="1.10.10.10">
    <property type="entry name" value="Winged helix-like DNA-binding domain superfamily/Winged helix DNA-binding domain"/>
    <property type="match status" value="1"/>
</dbReference>
<evidence type="ECO:0000313" key="6">
    <source>
        <dbReference type="Proteomes" id="UP001549200"/>
    </source>
</evidence>
<dbReference type="InterPro" id="IPR000524">
    <property type="entry name" value="Tscrpt_reg_HTH_GntR"/>
</dbReference>
<dbReference type="CDD" id="cd07377">
    <property type="entry name" value="WHTH_GntR"/>
    <property type="match status" value="1"/>
</dbReference>
<organism evidence="5 6">
    <name type="scientific">Enterocloster citroniae</name>
    <dbReference type="NCBI Taxonomy" id="358743"/>
    <lineage>
        <taxon>Bacteria</taxon>
        <taxon>Bacillati</taxon>
        <taxon>Bacillota</taxon>
        <taxon>Clostridia</taxon>
        <taxon>Lachnospirales</taxon>
        <taxon>Lachnospiraceae</taxon>
        <taxon>Enterocloster</taxon>
    </lineage>
</organism>
<evidence type="ECO:0000256" key="2">
    <source>
        <dbReference type="ARBA" id="ARBA00023125"/>
    </source>
</evidence>